<organism evidence="2">
    <name type="scientific">Amblyomma parvum</name>
    <name type="common">South American tick</name>
    <dbReference type="NCBI Taxonomy" id="251391"/>
    <lineage>
        <taxon>Eukaryota</taxon>
        <taxon>Metazoa</taxon>
        <taxon>Ecdysozoa</taxon>
        <taxon>Arthropoda</taxon>
        <taxon>Chelicerata</taxon>
        <taxon>Arachnida</taxon>
        <taxon>Acari</taxon>
        <taxon>Parasitiformes</taxon>
        <taxon>Ixodida</taxon>
        <taxon>Ixodoidea</taxon>
        <taxon>Ixodidae</taxon>
        <taxon>Amblyomminae</taxon>
        <taxon>Amblyomma</taxon>
    </lineage>
</organism>
<evidence type="ECO:0008006" key="3">
    <source>
        <dbReference type="Google" id="ProtNLM"/>
    </source>
</evidence>
<feature type="chain" id="PRO_5001521315" description="Single domain-containing protein" evidence="1">
    <location>
        <begin position="23"/>
        <end position="122"/>
    </location>
</feature>
<feature type="signal peptide" evidence="1">
    <location>
        <begin position="1"/>
        <end position="22"/>
    </location>
</feature>
<evidence type="ECO:0000313" key="2">
    <source>
        <dbReference type="EMBL" id="JAC24834.1"/>
    </source>
</evidence>
<proteinExistence type="evidence at transcript level"/>
<accession>A0A023FTR1</accession>
<dbReference type="AlphaFoldDB" id="A0A023FTR1"/>
<dbReference type="EMBL" id="GBBL01002486">
    <property type="protein sequence ID" value="JAC24834.1"/>
    <property type="molecule type" value="mRNA"/>
</dbReference>
<protein>
    <recommendedName>
        <fullName evidence="3">Single domain-containing protein</fullName>
    </recommendedName>
</protein>
<keyword evidence="1" id="KW-0732">Signal</keyword>
<evidence type="ECO:0000256" key="1">
    <source>
        <dbReference type="SAM" id="SignalP"/>
    </source>
</evidence>
<feature type="non-terminal residue" evidence="2">
    <location>
        <position position="122"/>
    </location>
</feature>
<name>A0A023FTR1_AMBPA</name>
<sequence>MLNHVAVVILFAAVMTFVGINALDGIAKVPVRLDSNGSCVYHNETIPHKQDLLLGAFDTPCEKLHCNNATKTVHVTGGHKGSLCGEEADTAAACPPPSWYTTFLLQFGKRNSPWPICCPLVE</sequence>
<reference evidence="2" key="1">
    <citation type="submission" date="2014-03" db="EMBL/GenBank/DDBJ databases">
        <title>The sialotranscriptome of Amblyomma triste, Amblyomma parvum and Amblyomma cajennense ticks, uncovered by 454-based RNA-seq.</title>
        <authorList>
            <person name="Garcia G.R."/>
            <person name="Gardinassi L.G."/>
            <person name="Ribeiro J.M."/>
            <person name="Anatrielo E."/>
            <person name="Ferreira B.R."/>
            <person name="Moreira H.N."/>
            <person name="Mafra C."/>
            <person name="Olegario M.M."/>
            <person name="Szabo P.J."/>
            <person name="Miranda-Santos I.K."/>
            <person name="Maruyama S.R."/>
        </authorList>
    </citation>
    <scope>NUCLEOTIDE SEQUENCE</scope>
    <source>
        <strain evidence="2">Araguapaz</strain>
        <tissue evidence="2">Salivary glands</tissue>
    </source>
</reference>